<dbReference type="InterPro" id="IPR021438">
    <property type="entry name" value="DUF3087"/>
</dbReference>
<organism evidence="2">
    <name type="scientific">marine sediment metagenome</name>
    <dbReference type="NCBI Taxonomy" id="412755"/>
    <lineage>
        <taxon>unclassified sequences</taxon>
        <taxon>metagenomes</taxon>
        <taxon>ecological metagenomes</taxon>
    </lineage>
</organism>
<dbReference type="AlphaFoldDB" id="A0A0F9W7A9"/>
<reference evidence="2" key="1">
    <citation type="journal article" date="2015" name="Nature">
        <title>Complex archaea that bridge the gap between prokaryotes and eukaryotes.</title>
        <authorList>
            <person name="Spang A."/>
            <person name="Saw J.H."/>
            <person name="Jorgensen S.L."/>
            <person name="Zaremba-Niedzwiedzka K."/>
            <person name="Martijn J."/>
            <person name="Lind A.E."/>
            <person name="van Eijk R."/>
            <person name="Schleper C."/>
            <person name="Guy L."/>
            <person name="Ettema T.J."/>
        </authorList>
    </citation>
    <scope>NUCLEOTIDE SEQUENCE</scope>
</reference>
<evidence type="ECO:0000313" key="2">
    <source>
        <dbReference type="EMBL" id="KKO08168.1"/>
    </source>
</evidence>
<keyword evidence="1" id="KW-0472">Membrane</keyword>
<protein>
    <recommendedName>
        <fullName evidence="3">DUF3087 domain-containing protein</fullName>
    </recommendedName>
</protein>
<keyword evidence="1" id="KW-0812">Transmembrane</keyword>
<comment type="caution">
    <text evidence="2">The sequence shown here is derived from an EMBL/GenBank/DDBJ whole genome shotgun (WGS) entry which is preliminary data.</text>
</comment>
<name>A0A0F9W7A9_9ZZZZ</name>
<keyword evidence="1" id="KW-1133">Transmembrane helix</keyword>
<feature type="transmembrane region" description="Helical" evidence="1">
    <location>
        <begin position="57"/>
        <end position="75"/>
    </location>
</feature>
<dbReference type="Pfam" id="PF11286">
    <property type="entry name" value="DUF3087"/>
    <property type="match status" value="1"/>
</dbReference>
<gene>
    <name evidence="2" type="ORF">LCGC14_0048630</name>
</gene>
<sequence length="180" mass="20469">MAILFEIEQRDPVIYRRQTRKSTFVVIGLFALLAMALSTLLVALFGQPDVSNFRWNLAGVLLGATLTVLIVRYAFWQQAFMRPAAYGWGLKRSLMRITNVMHQVKDEVARGNPEAQKLLRFYHLGLLEMHQLDGNTSALDDLVAEREQLLTTLQGQGLEPEQYQLHSEWLEAIKAAKAKV</sequence>
<evidence type="ECO:0008006" key="3">
    <source>
        <dbReference type="Google" id="ProtNLM"/>
    </source>
</evidence>
<accession>A0A0F9W7A9</accession>
<evidence type="ECO:0000256" key="1">
    <source>
        <dbReference type="SAM" id="Phobius"/>
    </source>
</evidence>
<proteinExistence type="predicted"/>
<dbReference type="EMBL" id="LAZR01000010">
    <property type="protein sequence ID" value="KKO08168.1"/>
    <property type="molecule type" value="Genomic_DNA"/>
</dbReference>
<feature type="transmembrane region" description="Helical" evidence="1">
    <location>
        <begin position="24"/>
        <end position="45"/>
    </location>
</feature>